<sequence length="69" mass="7440">MEVLLMHSVGDSEAADRHWQVEPPTAQCMLLGLGRLHGDTGADNVVVFGDGTEPVVVREQVDARVLVES</sequence>
<name>A0A7X6DG98_9BURK</name>
<reference evidence="1 2" key="1">
    <citation type="journal article" date="2020" name="Nature">
        <title>Bacterial chemolithoautotrophy via manganese oxidation.</title>
        <authorList>
            <person name="Yu H."/>
            <person name="Leadbetter J.R."/>
        </authorList>
    </citation>
    <scope>NUCLEOTIDE SEQUENCE [LARGE SCALE GENOMIC DNA]</scope>
    <source>
        <strain evidence="1 2">RBP-1</strain>
    </source>
</reference>
<accession>A0A7X6DG98</accession>
<dbReference type="EMBL" id="VTOX01000003">
    <property type="protein sequence ID" value="NKE66619.1"/>
    <property type="molecule type" value="Genomic_DNA"/>
</dbReference>
<evidence type="ECO:0000313" key="2">
    <source>
        <dbReference type="Proteomes" id="UP000521868"/>
    </source>
</evidence>
<evidence type="ECO:0000313" key="1">
    <source>
        <dbReference type="EMBL" id="NKE66619.1"/>
    </source>
</evidence>
<protein>
    <submittedName>
        <fullName evidence="1">Uncharacterized protein</fullName>
    </submittedName>
</protein>
<organism evidence="1 2">
    <name type="scientific">Ramlibacter lithotrophicus</name>
    <dbReference type="NCBI Taxonomy" id="2606681"/>
    <lineage>
        <taxon>Bacteria</taxon>
        <taxon>Pseudomonadati</taxon>
        <taxon>Pseudomonadota</taxon>
        <taxon>Betaproteobacteria</taxon>
        <taxon>Burkholderiales</taxon>
        <taxon>Comamonadaceae</taxon>
        <taxon>Ramlibacter</taxon>
    </lineage>
</organism>
<dbReference type="AlphaFoldDB" id="A0A7X6DG98"/>
<keyword evidence="2" id="KW-1185">Reference proteome</keyword>
<gene>
    <name evidence="1" type="ORF">RAMLITH_12360</name>
</gene>
<dbReference type="RefSeq" id="WP_168107715.1">
    <property type="nucleotide sequence ID" value="NZ_VTOX01000003.1"/>
</dbReference>
<proteinExistence type="predicted"/>
<dbReference type="Proteomes" id="UP000521868">
    <property type="component" value="Unassembled WGS sequence"/>
</dbReference>
<comment type="caution">
    <text evidence="1">The sequence shown here is derived from an EMBL/GenBank/DDBJ whole genome shotgun (WGS) entry which is preliminary data.</text>
</comment>